<feature type="transmembrane region" description="Helical" evidence="1">
    <location>
        <begin position="93"/>
        <end position="110"/>
    </location>
</feature>
<feature type="transmembrane region" description="Helical" evidence="1">
    <location>
        <begin position="32"/>
        <end position="49"/>
    </location>
</feature>
<keyword evidence="1" id="KW-1133">Transmembrane helix</keyword>
<proteinExistence type="predicted"/>
<name>A0A845EVK4_9BACL</name>
<gene>
    <name evidence="3" type="ORF">GLW07_02645</name>
</gene>
<feature type="transmembrane region" description="Helical" evidence="1">
    <location>
        <begin position="137"/>
        <end position="154"/>
    </location>
</feature>
<evidence type="ECO:0000313" key="4">
    <source>
        <dbReference type="Proteomes" id="UP000447833"/>
    </source>
</evidence>
<dbReference type="Pfam" id="PF19982">
    <property type="entry name" value="DUF6418"/>
    <property type="match status" value="1"/>
</dbReference>
<evidence type="ECO:0000313" key="3">
    <source>
        <dbReference type="EMBL" id="MYL62248.1"/>
    </source>
</evidence>
<evidence type="ECO:0000256" key="1">
    <source>
        <dbReference type="SAM" id="Phobius"/>
    </source>
</evidence>
<protein>
    <recommendedName>
        <fullName evidence="2">DUF6418 domain-containing protein</fullName>
    </recommendedName>
</protein>
<dbReference type="InterPro" id="IPR046303">
    <property type="entry name" value="DUF6418"/>
</dbReference>
<dbReference type="AlphaFoldDB" id="A0A845EVK4"/>
<feature type="domain" description="DUF6418" evidence="2">
    <location>
        <begin position="331"/>
        <end position="437"/>
    </location>
</feature>
<sequence>MKGVKFVRSALILSLLLICELVYFSFSYSNSYIVLILFLLYMVITYIYDKEFLMKYIYIIFYINTNVFGVFFIETNSFYLNEIDRYASNNNSLLLLVIAHIVFIETMRILNTGSRVKQLDDSFIEFSSKVKVSKVKLLLIMIMIILMLFSLLFLRVIDKPFFIVKLDRFLYKEIYLSSMTENISNSVLYLSPLIGMYLYKTRKFKLTLTTLFLVGIYLFWIGHKFSIFITLGYIIFLPFIWYGSKKILKRVMVGGLISITVLISLVSIQSYIVYNRDFNENLEYLQMRVAQQGQLWWATYGNQRDESNEFEEITDETVNFFSGDIKENNLYNSGIYKVMLNTTPPDIFNRKVGEKNSRYAYSTQASIYYYFKSIGLVIFSVISGVLYYYIVQKLISNVLTLRILPSVLYARLLVIINGMLLQSDFHKLFSYEVLMIILVLLVMKLISVFSTNSISLNNINKNYRKEEVGMRG</sequence>
<feature type="transmembrane region" description="Helical" evidence="1">
    <location>
        <begin position="403"/>
        <end position="421"/>
    </location>
</feature>
<comment type="caution">
    <text evidence="3">The sequence shown here is derived from an EMBL/GenBank/DDBJ whole genome shotgun (WGS) entry which is preliminary data.</text>
</comment>
<feature type="transmembrane region" description="Helical" evidence="1">
    <location>
        <begin position="227"/>
        <end position="244"/>
    </location>
</feature>
<dbReference type="EMBL" id="WMEY01000001">
    <property type="protein sequence ID" value="MYL62248.1"/>
    <property type="molecule type" value="Genomic_DNA"/>
</dbReference>
<feature type="transmembrane region" description="Helical" evidence="1">
    <location>
        <begin position="56"/>
        <end position="73"/>
    </location>
</feature>
<feature type="transmembrane region" description="Helical" evidence="1">
    <location>
        <begin position="251"/>
        <end position="274"/>
    </location>
</feature>
<feature type="transmembrane region" description="Helical" evidence="1">
    <location>
        <begin position="367"/>
        <end position="391"/>
    </location>
</feature>
<keyword evidence="1" id="KW-0812">Transmembrane</keyword>
<dbReference type="Proteomes" id="UP000447833">
    <property type="component" value="Unassembled WGS sequence"/>
</dbReference>
<accession>A0A845EVK4</accession>
<evidence type="ECO:0000259" key="2">
    <source>
        <dbReference type="Pfam" id="PF19982"/>
    </source>
</evidence>
<feature type="transmembrane region" description="Helical" evidence="1">
    <location>
        <begin position="204"/>
        <end position="221"/>
    </location>
</feature>
<organism evidence="3 4">
    <name type="scientific">Guptibacillus hwajinpoensis</name>
    <dbReference type="NCBI Taxonomy" id="208199"/>
    <lineage>
        <taxon>Bacteria</taxon>
        <taxon>Bacillati</taxon>
        <taxon>Bacillota</taxon>
        <taxon>Bacilli</taxon>
        <taxon>Bacillales</taxon>
        <taxon>Guptibacillaceae</taxon>
        <taxon>Guptibacillus</taxon>
    </lineage>
</organism>
<keyword evidence="1" id="KW-0472">Membrane</keyword>
<feature type="transmembrane region" description="Helical" evidence="1">
    <location>
        <begin position="433"/>
        <end position="456"/>
    </location>
</feature>
<dbReference type="RefSeq" id="WP_160918116.1">
    <property type="nucleotide sequence ID" value="NZ_WMEY01000001.1"/>
</dbReference>
<reference evidence="3 4" key="1">
    <citation type="submission" date="2019-11" db="EMBL/GenBank/DDBJ databases">
        <title>Genome sequences of 17 halophilic strains isolated from different environments.</title>
        <authorList>
            <person name="Furrow R.E."/>
        </authorList>
    </citation>
    <scope>NUCLEOTIDE SEQUENCE [LARGE SCALE GENOMIC DNA]</scope>
    <source>
        <strain evidence="3 4">22506_14_FS</strain>
    </source>
</reference>